<gene>
    <name evidence="2" type="ORF">NB231_08873</name>
</gene>
<dbReference type="STRING" id="314278.NB231_08873"/>
<keyword evidence="1" id="KW-0732">Signal</keyword>
<dbReference type="Proteomes" id="UP000003374">
    <property type="component" value="Unassembled WGS sequence"/>
</dbReference>
<feature type="signal peptide" evidence="1">
    <location>
        <begin position="1"/>
        <end position="28"/>
    </location>
</feature>
<dbReference type="EMBL" id="AAOF01000002">
    <property type="protein sequence ID" value="EAR22551.1"/>
    <property type="molecule type" value="Genomic_DNA"/>
</dbReference>
<accession>A4BMV2</accession>
<organism evidence="2 3">
    <name type="scientific">Nitrococcus mobilis Nb-231</name>
    <dbReference type="NCBI Taxonomy" id="314278"/>
    <lineage>
        <taxon>Bacteria</taxon>
        <taxon>Pseudomonadati</taxon>
        <taxon>Pseudomonadota</taxon>
        <taxon>Gammaproteobacteria</taxon>
        <taxon>Chromatiales</taxon>
        <taxon>Ectothiorhodospiraceae</taxon>
        <taxon>Nitrococcus</taxon>
    </lineage>
</organism>
<reference evidence="2 3" key="1">
    <citation type="submission" date="2006-02" db="EMBL/GenBank/DDBJ databases">
        <authorList>
            <person name="Waterbury J."/>
            <person name="Ferriera S."/>
            <person name="Johnson J."/>
            <person name="Kravitz S."/>
            <person name="Halpern A."/>
            <person name="Remington K."/>
            <person name="Beeson K."/>
            <person name="Tran B."/>
            <person name="Rogers Y.-H."/>
            <person name="Friedman R."/>
            <person name="Venter J.C."/>
        </authorList>
    </citation>
    <scope>NUCLEOTIDE SEQUENCE [LARGE SCALE GENOMIC DNA]</scope>
    <source>
        <strain evidence="2 3">Nb-231</strain>
    </source>
</reference>
<dbReference type="RefSeq" id="WP_005001589.1">
    <property type="nucleotide sequence ID" value="NZ_CH672427.1"/>
</dbReference>
<dbReference type="HOGENOM" id="CLU_1968224_0_0_6"/>
<feature type="chain" id="PRO_5002666771" evidence="1">
    <location>
        <begin position="29"/>
        <end position="127"/>
    </location>
</feature>
<protein>
    <submittedName>
        <fullName evidence="2">Uncharacterized protein</fullName>
    </submittedName>
</protein>
<keyword evidence="3" id="KW-1185">Reference proteome</keyword>
<evidence type="ECO:0000313" key="3">
    <source>
        <dbReference type="Proteomes" id="UP000003374"/>
    </source>
</evidence>
<sequence length="127" mass="12818">MKNKLAMQWGRAVMAVCGLAVANSQSLATEPATAAPGSDPFAAFEVVPSQDLATQRGRAGDLTIVSSNQEFKSTVVGSTINAGAINSGNATIGENAFAGFGGMAVNVLNTGNGNAINTGVNYIVNLN</sequence>
<evidence type="ECO:0000256" key="1">
    <source>
        <dbReference type="SAM" id="SignalP"/>
    </source>
</evidence>
<evidence type="ECO:0000313" key="2">
    <source>
        <dbReference type="EMBL" id="EAR22551.1"/>
    </source>
</evidence>
<comment type="caution">
    <text evidence="2">The sequence shown here is derived from an EMBL/GenBank/DDBJ whole genome shotgun (WGS) entry which is preliminary data.</text>
</comment>
<dbReference type="AlphaFoldDB" id="A4BMV2"/>
<name>A4BMV2_9GAMM</name>
<proteinExistence type="predicted"/>